<evidence type="ECO:0000313" key="5">
    <source>
        <dbReference type="Proteomes" id="UP000013526"/>
    </source>
</evidence>
<accession>R1H5Q6</accession>
<comment type="caution">
    <text evidence="4">The sequence shown here is derived from an EMBL/GenBank/DDBJ whole genome shotgun (WGS) entry which is preliminary data.</text>
</comment>
<keyword evidence="2" id="KW-0326">Glycosidase</keyword>
<dbReference type="GO" id="GO:0005975">
    <property type="term" value="P:carbohydrate metabolic process"/>
    <property type="evidence" value="ECO:0007669"/>
    <property type="project" value="InterPro"/>
</dbReference>
<reference evidence="4 5" key="1">
    <citation type="journal article" date="2013" name="Genome Announc.">
        <title>Draft Genome Sequence of Aeromonas molluscorum Strain 848TT, Isolated from Bivalve Molluscs.</title>
        <authorList>
            <person name="Spataro N."/>
            <person name="Farfan M."/>
            <person name="Albarral V."/>
            <person name="Sanglas A."/>
            <person name="Loren J.G."/>
            <person name="Fuste M.C."/>
            <person name="Bosch E."/>
        </authorList>
    </citation>
    <scope>NUCLEOTIDE SEQUENCE [LARGE SCALE GENOMIC DNA]</scope>
    <source>
        <strain evidence="4 5">848</strain>
    </source>
</reference>
<evidence type="ECO:0000259" key="3">
    <source>
        <dbReference type="Pfam" id="PF02922"/>
    </source>
</evidence>
<dbReference type="Gene3D" id="3.20.20.80">
    <property type="entry name" value="Glycosidases"/>
    <property type="match status" value="1"/>
</dbReference>
<feature type="domain" description="Glycoside hydrolase family 13 N-terminal" evidence="3">
    <location>
        <begin position="12"/>
        <end position="96"/>
    </location>
</feature>
<evidence type="ECO:0000313" key="4">
    <source>
        <dbReference type="EMBL" id="EOD53824.1"/>
    </source>
</evidence>
<dbReference type="InterPro" id="IPR044505">
    <property type="entry name" value="GlgX_Isoamylase_N_E_set"/>
</dbReference>
<dbReference type="AlphaFoldDB" id="R1H5Q6"/>
<dbReference type="InterPro" id="IPR004193">
    <property type="entry name" value="Glyco_hydro_13_N"/>
</dbReference>
<dbReference type="Gene3D" id="2.60.40.10">
    <property type="entry name" value="Immunoglobulins"/>
    <property type="match status" value="1"/>
</dbReference>
<name>R1H5Q6_9GAMM</name>
<dbReference type="CDD" id="cd02856">
    <property type="entry name" value="E_set_GDE_Isoamylase_N"/>
    <property type="match status" value="1"/>
</dbReference>
<dbReference type="Pfam" id="PF02922">
    <property type="entry name" value="CBM_48"/>
    <property type="match status" value="1"/>
</dbReference>
<keyword evidence="5" id="KW-1185">Reference proteome</keyword>
<dbReference type="GO" id="GO:0004553">
    <property type="term" value="F:hydrolase activity, hydrolyzing O-glycosyl compounds"/>
    <property type="evidence" value="ECO:0007669"/>
    <property type="project" value="InterPro"/>
</dbReference>
<dbReference type="PANTHER" id="PTHR43002">
    <property type="entry name" value="GLYCOGEN DEBRANCHING ENZYME"/>
    <property type="match status" value="1"/>
</dbReference>
<organism evidence="4 5">
    <name type="scientific">Aeromonas molluscorum 848</name>
    <dbReference type="NCBI Taxonomy" id="1268236"/>
    <lineage>
        <taxon>Bacteria</taxon>
        <taxon>Pseudomonadati</taxon>
        <taxon>Pseudomonadota</taxon>
        <taxon>Gammaproteobacteria</taxon>
        <taxon>Aeromonadales</taxon>
        <taxon>Aeromonadaceae</taxon>
        <taxon>Aeromonas</taxon>
    </lineage>
</organism>
<keyword evidence="2" id="KW-0378">Hydrolase</keyword>
<dbReference type="InterPro" id="IPR014756">
    <property type="entry name" value="Ig_E-set"/>
</dbReference>
<dbReference type="PATRIC" id="fig|1268236.3.peg.3425"/>
<gene>
    <name evidence="4" type="ORF">G113_17568</name>
</gene>
<proteinExistence type="inferred from homology"/>
<dbReference type="InterPro" id="IPR013783">
    <property type="entry name" value="Ig-like_fold"/>
</dbReference>
<dbReference type="OrthoDB" id="9800174at2"/>
<evidence type="ECO:0000256" key="2">
    <source>
        <dbReference type="ARBA" id="ARBA00023295"/>
    </source>
</evidence>
<comment type="similarity">
    <text evidence="1">Belongs to the glycosyl hydrolase 13 family.</text>
</comment>
<evidence type="ECO:0000256" key="1">
    <source>
        <dbReference type="ARBA" id="ARBA00008061"/>
    </source>
</evidence>
<dbReference type="SUPFAM" id="SSF81296">
    <property type="entry name" value="E set domains"/>
    <property type="match status" value="1"/>
</dbReference>
<dbReference type="Proteomes" id="UP000013526">
    <property type="component" value="Unassembled WGS sequence"/>
</dbReference>
<sequence length="167" mass="18725">MLNIEKGTGLRLGAWLDETGCQFCVWAPQAQRVELCLYDEQEVETARLVLPGRRGQYSFGHVHGIRAGQRYGYRVYGEPMDGLLFDGDKLLIDPYARAISRPLRWDADAYEGDSAAMQAKSVVVQDDFDWQGVTKPVISAQHTLVYEAHVKGFTKLHPAIPEAERGT</sequence>
<dbReference type="EMBL" id="AQGQ01000164">
    <property type="protein sequence ID" value="EOD53824.1"/>
    <property type="molecule type" value="Genomic_DNA"/>
</dbReference>
<protein>
    <submittedName>
        <fullName evidence="4">Glycogen debranching enzyme GlgX</fullName>
    </submittedName>
</protein>